<dbReference type="OrthoDB" id="190426at2"/>
<organism evidence="1 2">
    <name type="scientific">Paenibacillus durus</name>
    <name type="common">Paenibacillus azotofixans</name>
    <dbReference type="NCBI Taxonomy" id="44251"/>
    <lineage>
        <taxon>Bacteria</taxon>
        <taxon>Bacillati</taxon>
        <taxon>Bacillota</taxon>
        <taxon>Bacilli</taxon>
        <taxon>Bacillales</taxon>
        <taxon>Paenibacillaceae</taxon>
        <taxon>Paenibacillus</taxon>
    </lineage>
</organism>
<dbReference type="RefSeq" id="WP_042205769.1">
    <property type="nucleotide sequence ID" value="NZ_CP009288.1"/>
</dbReference>
<dbReference type="eggNOG" id="ENOG502ZNH6">
    <property type="taxonomic scope" value="Bacteria"/>
</dbReference>
<dbReference type="STRING" id="44251.PDUR_08050"/>
<dbReference type="InterPro" id="IPR024992">
    <property type="entry name" value="DUF3891"/>
</dbReference>
<accession>A0A089HMI3</accession>
<name>A0A089HMI3_PAEDU</name>
<evidence type="ECO:0000313" key="2">
    <source>
        <dbReference type="Proteomes" id="UP000029409"/>
    </source>
</evidence>
<evidence type="ECO:0000313" key="1">
    <source>
        <dbReference type="EMBL" id="AIQ11890.1"/>
    </source>
</evidence>
<dbReference type="Proteomes" id="UP000029409">
    <property type="component" value="Chromosome"/>
</dbReference>
<dbReference type="AlphaFoldDB" id="A0A089HMI3"/>
<reference evidence="1 2" key="1">
    <citation type="submission" date="2014-08" db="EMBL/GenBank/DDBJ databases">
        <title>Comparative genomics of the Paenibacillus odorifer group.</title>
        <authorList>
            <person name="den Bakker H.C."/>
            <person name="Tsai Y.-C."/>
            <person name="Martin N."/>
            <person name="Korlach J."/>
            <person name="Wiedmann M."/>
        </authorList>
    </citation>
    <scope>NUCLEOTIDE SEQUENCE [LARGE SCALE GENOMIC DNA]</scope>
    <source>
        <strain evidence="1 2">DSM 1735</strain>
    </source>
</reference>
<evidence type="ECO:0008006" key="3">
    <source>
        <dbReference type="Google" id="ProtNLM"/>
    </source>
</evidence>
<proteinExistence type="predicted"/>
<keyword evidence="2" id="KW-1185">Reference proteome</keyword>
<dbReference type="Pfam" id="PF13030">
    <property type="entry name" value="DUF3891"/>
    <property type="match status" value="1"/>
</dbReference>
<sequence>MFITKYDEHLHIVNQYHHSVQAGQVARRWGNGQFRRPDHFESMCLAVEKHDIGWVESDTKILFNPETGQPVPFLSVNLLQHVEFYGKGYEQVRDEDPYAGLLVGMHWIGLYTNRFGYDPSFTFKIPGELASLIDENTIRQQKEWVDLKMALWNRAERRSLFEDNLWMNYELVQMMDRLSQYVSMLTQDTKEKWVLGPVRRTLGSEGEMITVQGQGDGRVAVDPFPFDSVVETTVLRRKIPDTRYASHEELYKVMEKAETEEVVWKLVPAEA</sequence>
<dbReference type="KEGG" id="pdu:PDUR_08050"/>
<protein>
    <recommendedName>
        <fullName evidence="3">DUF3891 domain-containing protein</fullName>
    </recommendedName>
</protein>
<gene>
    <name evidence="1" type="ORF">PDUR_08050</name>
</gene>
<dbReference type="EMBL" id="CP009288">
    <property type="protein sequence ID" value="AIQ11890.1"/>
    <property type="molecule type" value="Genomic_DNA"/>
</dbReference>